<dbReference type="CDD" id="cd00118">
    <property type="entry name" value="LysM"/>
    <property type="match status" value="1"/>
</dbReference>
<evidence type="ECO:0000256" key="3">
    <source>
        <dbReference type="ARBA" id="ARBA00044955"/>
    </source>
</evidence>
<keyword evidence="1" id="KW-0147">Chitin-binding</keyword>
<dbReference type="PANTHER" id="PTHR34997:SF1">
    <property type="entry name" value="PEPTIDOGLYCAN-BINDING LYSIN DOMAIN"/>
    <property type="match status" value="1"/>
</dbReference>
<feature type="signal peptide" evidence="4">
    <location>
        <begin position="1"/>
        <end position="18"/>
    </location>
</feature>
<dbReference type="InterPro" id="IPR052210">
    <property type="entry name" value="LysM1-like"/>
</dbReference>
<keyword evidence="4" id="KW-0732">Signal</keyword>
<reference evidence="6" key="1">
    <citation type="journal article" date="2023" name="Mol. Phylogenet. Evol.">
        <title>Genome-scale phylogeny and comparative genomics of the fungal order Sordariales.</title>
        <authorList>
            <person name="Hensen N."/>
            <person name="Bonometti L."/>
            <person name="Westerberg I."/>
            <person name="Brannstrom I.O."/>
            <person name="Guillou S."/>
            <person name="Cros-Aarteil S."/>
            <person name="Calhoun S."/>
            <person name="Haridas S."/>
            <person name="Kuo A."/>
            <person name="Mondo S."/>
            <person name="Pangilinan J."/>
            <person name="Riley R."/>
            <person name="LaButti K."/>
            <person name="Andreopoulos B."/>
            <person name="Lipzen A."/>
            <person name="Chen C."/>
            <person name="Yan M."/>
            <person name="Daum C."/>
            <person name="Ng V."/>
            <person name="Clum A."/>
            <person name="Steindorff A."/>
            <person name="Ohm R.A."/>
            <person name="Martin F."/>
            <person name="Silar P."/>
            <person name="Natvig D.O."/>
            <person name="Lalanne C."/>
            <person name="Gautier V."/>
            <person name="Ament-Velasquez S.L."/>
            <person name="Kruys A."/>
            <person name="Hutchinson M.I."/>
            <person name="Powell A.J."/>
            <person name="Barry K."/>
            <person name="Miller A.N."/>
            <person name="Grigoriev I.V."/>
            <person name="Debuchy R."/>
            <person name="Gladieux P."/>
            <person name="Hiltunen Thoren M."/>
            <person name="Johannesson H."/>
        </authorList>
    </citation>
    <scope>NUCLEOTIDE SEQUENCE</scope>
    <source>
        <strain evidence="6">CBS 232.78</strain>
    </source>
</reference>
<dbReference type="AlphaFoldDB" id="A0AAE0K1C0"/>
<organism evidence="6 7">
    <name type="scientific">Podospora didyma</name>
    <dbReference type="NCBI Taxonomy" id="330526"/>
    <lineage>
        <taxon>Eukaryota</taxon>
        <taxon>Fungi</taxon>
        <taxon>Dikarya</taxon>
        <taxon>Ascomycota</taxon>
        <taxon>Pezizomycotina</taxon>
        <taxon>Sordariomycetes</taxon>
        <taxon>Sordariomycetidae</taxon>
        <taxon>Sordariales</taxon>
        <taxon>Podosporaceae</taxon>
        <taxon>Podospora</taxon>
    </lineage>
</organism>
<comment type="similarity">
    <text evidence="3">Belongs to the secreted LysM effector family.</text>
</comment>
<dbReference type="InterPro" id="IPR018392">
    <property type="entry name" value="LysM"/>
</dbReference>
<accession>A0AAE0K1C0</accession>
<evidence type="ECO:0000313" key="6">
    <source>
        <dbReference type="EMBL" id="KAK3367561.1"/>
    </source>
</evidence>
<gene>
    <name evidence="6" type="ORF">B0H63DRAFT_515399</name>
</gene>
<name>A0AAE0K1C0_9PEZI</name>
<dbReference type="GO" id="GO:0008061">
    <property type="term" value="F:chitin binding"/>
    <property type="evidence" value="ECO:0007669"/>
    <property type="project" value="UniProtKB-KW"/>
</dbReference>
<dbReference type="Gene3D" id="3.10.350.10">
    <property type="entry name" value="LysM domain"/>
    <property type="match status" value="5"/>
</dbReference>
<protein>
    <recommendedName>
        <fullName evidence="5">LysM domain-containing protein</fullName>
    </recommendedName>
</protein>
<evidence type="ECO:0000256" key="1">
    <source>
        <dbReference type="ARBA" id="ARBA00022669"/>
    </source>
</evidence>
<evidence type="ECO:0000256" key="2">
    <source>
        <dbReference type="ARBA" id="ARBA00023026"/>
    </source>
</evidence>
<dbReference type="InterPro" id="IPR036779">
    <property type="entry name" value="LysM_dom_sf"/>
</dbReference>
<dbReference type="Pfam" id="PF01476">
    <property type="entry name" value="LysM"/>
    <property type="match status" value="1"/>
</dbReference>
<feature type="domain" description="LysM" evidence="5">
    <location>
        <begin position="191"/>
        <end position="236"/>
    </location>
</feature>
<evidence type="ECO:0000256" key="4">
    <source>
        <dbReference type="SAM" id="SignalP"/>
    </source>
</evidence>
<evidence type="ECO:0000259" key="5">
    <source>
        <dbReference type="PROSITE" id="PS51782"/>
    </source>
</evidence>
<evidence type="ECO:0000313" key="7">
    <source>
        <dbReference type="Proteomes" id="UP001285441"/>
    </source>
</evidence>
<dbReference type="PANTHER" id="PTHR34997">
    <property type="entry name" value="AM15"/>
    <property type="match status" value="1"/>
</dbReference>
<sequence>MLWLFLCLGLFGLSPSLAQQVNFLNITAPYQNFSNGCISVLNQAVACDPIILNAGLDGKFESDQTLATVCTEACNSSLTYWVRRVAGACGDTRYTSGQASLLASFMAQEVLENWSTLSFTLPSSVVCNPCAISVLSTSVQMPIGNAQTEAVSQYAALTASCKISGKAITPLATTTTWITMAPTATSACAGTVYTLKAGDNCRSVSLAQGISTTHLLSANNLQAYCANFPTAGTLCIPKARKCKPYQLKADLTDSCRTVAAAQNATYAQIVSWNPEVGEFCESIKNLAKGGQVLCVSTPGGGWVNPYPETTSASSFTPETYFTLPATEFALAPKPTLGTALPYPNIGYVDPIANDTILDCALHRPAPVKVNQTSFQDSYLCSDYAKFYGITVDKLVEWNPSLASRVVNKDCTLWAGEQYCAQRDLDQSANMSEYCLAPGQVAEPGLRSTCDGFVKWYGLNKTDFLEWNPGLGSKCERFHSGNTYCTRVRGFRPAGTISTCSRWHMATDIKPANNPCGTIETKYGLQHARFVAWNPSLLNDCSGIRLWYSYCVGTPQFPGTG</sequence>
<keyword evidence="2" id="KW-0843">Virulence</keyword>
<dbReference type="Proteomes" id="UP001285441">
    <property type="component" value="Unassembled WGS sequence"/>
</dbReference>
<feature type="chain" id="PRO_5042090848" description="LysM domain-containing protein" evidence="4">
    <location>
        <begin position="19"/>
        <end position="560"/>
    </location>
</feature>
<keyword evidence="7" id="KW-1185">Reference proteome</keyword>
<reference evidence="6" key="2">
    <citation type="submission" date="2023-06" db="EMBL/GenBank/DDBJ databases">
        <authorList>
            <consortium name="Lawrence Berkeley National Laboratory"/>
            <person name="Haridas S."/>
            <person name="Hensen N."/>
            <person name="Bonometti L."/>
            <person name="Westerberg I."/>
            <person name="Brannstrom I.O."/>
            <person name="Guillou S."/>
            <person name="Cros-Aarteil S."/>
            <person name="Calhoun S."/>
            <person name="Kuo A."/>
            <person name="Mondo S."/>
            <person name="Pangilinan J."/>
            <person name="Riley R."/>
            <person name="LaButti K."/>
            <person name="Andreopoulos B."/>
            <person name="Lipzen A."/>
            <person name="Chen C."/>
            <person name="Yanf M."/>
            <person name="Daum C."/>
            <person name="Ng V."/>
            <person name="Clum A."/>
            <person name="Steindorff A."/>
            <person name="Ohm R."/>
            <person name="Martin F."/>
            <person name="Silar P."/>
            <person name="Natvig D."/>
            <person name="Lalanne C."/>
            <person name="Gautier V."/>
            <person name="Ament-velasquez S.L."/>
            <person name="Kruys A."/>
            <person name="Hutchinson M.I."/>
            <person name="Powell A.J."/>
            <person name="Barry K."/>
            <person name="Miller A.N."/>
            <person name="Grigoriev I.V."/>
            <person name="Debuchy R."/>
            <person name="Gladieux P."/>
            <person name="Thoren M.H."/>
            <person name="Johannesson H."/>
        </authorList>
    </citation>
    <scope>NUCLEOTIDE SEQUENCE</scope>
    <source>
        <strain evidence="6">CBS 232.78</strain>
    </source>
</reference>
<dbReference type="SUPFAM" id="SSF54106">
    <property type="entry name" value="LysM domain"/>
    <property type="match status" value="1"/>
</dbReference>
<comment type="caution">
    <text evidence="6">The sequence shown here is derived from an EMBL/GenBank/DDBJ whole genome shotgun (WGS) entry which is preliminary data.</text>
</comment>
<dbReference type="PROSITE" id="PS51782">
    <property type="entry name" value="LYSM"/>
    <property type="match status" value="1"/>
</dbReference>
<dbReference type="EMBL" id="JAULSW010000011">
    <property type="protein sequence ID" value="KAK3367561.1"/>
    <property type="molecule type" value="Genomic_DNA"/>
</dbReference>
<proteinExistence type="inferred from homology"/>